<name>A0ACC1NWB7_9PEZI</name>
<protein>
    <submittedName>
        <fullName evidence="1">Uncharacterized protein</fullName>
    </submittedName>
</protein>
<evidence type="ECO:0000313" key="2">
    <source>
        <dbReference type="Proteomes" id="UP001143856"/>
    </source>
</evidence>
<reference evidence="1" key="1">
    <citation type="submission" date="2022-10" db="EMBL/GenBank/DDBJ databases">
        <title>Genome Sequence of Xylaria curta.</title>
        <authorList>
            <person name="Buettner E."/>
        </authorList>
    </citation>
    <scope>NUCLEOTIDE SEQUENCE</scope>
    <source>
        <strain evidence="1">Babe10</strain>
    </source>
</reference>
<accession>A0ACC1NWB7</accession>
<keyword evidence="2" id="KW-1185">Reference proteome</keyword>
<organism evidence="1 2">
    <name type="scientific">Xylaria curta</name>
    <dbReference type="NCBI Taxonomy" id="42375"/>
    <lineage>
        <taxon>Eukaryota</taxon>
        <taxon>Fungi</taxon>
        <taxon>Dikarya</taxon>
        <taxon>Ascomycota</taxon>
        <taxon>Pezizomycotina</taxon>
        <taxon>Sordariomycetes</taxon>
        <taxon>Xylariomycetidae</taxon>
        <taxon>Xylariales</taxon>
        <taxon>Xylariaceae</taxon>
        <taxon>Xylaria</taxon>
    </lineage>
</organism>
<dbReference type="Proteomes" id="UP001143856">
    <property type="component" value="Unassembled WGS sequence"/>
</dbReference>
<proteinExistence type="predicted"/>
<sequence>MSRRFGLTLCSAGYILASVNVLAATGLEGWETAVRKANDFIAQLNLTEKVGLTTGNIQGPCTGNIDAIPRLNFSGLCLQDGPLGLRQADLVSEFPAGISTGPLGRHPLGGRNWEGFAADPYLSGVANELSIQGIQDAGVQACVKHFVGNEQETHRSNEVINGVDVAALSSNIDDRTLHEVYVWPFANAVRAGAASVMCSYNRLDSTYACENSRILNEILRDELGFPGYVMSDWFATHSGVPSVKGGLDMTMPGPTNQSVITDIGLGGDPKRFLVFWCLLWPPFRTGTVNESRVDDMARRIMAPYFYLRQDQPDFPTYDESSKFVVYLAYGQINNTIGTPPARDVRANGTHAALIRTLGAAGTVLLKNVNGTLPLKNVANVGVFGSSAPEALAAVQLFQ</sequence>
<evidence type="ECO:0000313" key="1">
    <source>
        <dbReference type="EMBL" id="KAJ2982781.1"/>
    </source>
</evidence>
<gene>
    <name evidence="1" type="ORF">NUW58_g6370</name>
</gene>
<comment type="caution">
    <text evidence="1">The sequence shown here is derived from an EMBL/GenBank/DDBJ whole genome shotgun (WGS) entry which is preliminary data.</text>
</comment>
<dbReference type="EMBL" id="JAPDGR010001423">
    <property type="protein sequence ID" value="KAJ2982781.1"/>
    <property type="molecule type" value="Genomic_DNA"/>
</dbReference>